<gene>
    <name evidence="1" type="ORF">GCM10009681_48360</name>
</gene>
<keyword evidence="2" id="KW-1185">Reference proteome</keyword>
<proteinExistence type="predicted"/>
<evidence type="ECO:0000313" key="2">
    <source>
        <dbReference type="Proteomes" id="UP001500655"/>
    </source>
</evidence>
<reference evidence="1 2" key="1">
    <citation type="journal article" date="2019" name="Int. J. Syst. Evol. Microbiol.">
        <title>The Global Catalogue of Microorganisms (GCM) 10K type strain sequencing project: providing services to taxonomists for standard genome sequencing and annotation.</title>
        <authorList>
            <consortium name="The Broad Institute Genomics Platform"/>
            <consortium name="The Broad Institute Genome Sequencing Center for Infectious Disease"/>
            <person name="Wu L."/>
            <person name="Ma J."/>
        </authorList>
    </citation>
    <scope>NUCLEOTIDE SEQUENCE [LARGE SCALE GENOMIC DNA]</scope>
    <source>
        <strain evidence="1 2">JCM 13249</strain>
    </source>
</reference>
<protein>
    <recommendedName>
        <fullName evidence="3">Transcriptional regulator</fullName>
    </recommendedName>
</protein>
<comment type="caution">
    <text evidence="1">The sequence shown here is derived from an EMBL/GenBank/DDBJ whole genome shotgun (WGS) entry which is preliminary data.</text>
</comment>
<dbReference type="Pfam" id="PF13560">
    <property type="entry name" value="HTH_31"/>
    <property type="match status" value="1"/>
</dbReference>
<organism evidence="1 2">
    <name type="scientific">Luedemannella helvata</name>
    <dbReference type="NCBI Taxonomy" id="349315"/>
    <lineage>
        <taxon>Bacteria</taxon>
        <taxon>Bacillati</taxon>
        <taxon>Actinomycetota</taxon>
        <taxon>Actinomycetes</taxon>
        <taxon>Micromonosporales</taxon>
        <taxon>Micromonosporaceae</taxon>
        <taxon>Luedemannella</taxon>
    </lineage>
</organism>
<dbReference type="InterPro" id="IPR010982">
    <property type="entry name" value="Lambda_DNA-bd_dom_sf"/>
</dbReference>
<sequence>MVGVFQPIQIPEWAWQTETARAVLRSRDAAGILRIAQQYGGASQHRVANAVGILQGRVSEIMRGGRQITSLQVFERIADGLDMPDHARVAMGLAPRVPDEPAPVGEILATFPRQAAAEADIRARAAVASRLDILAIRALGIIGFKDSLLRRSVLGAAPHPTLRVLLLDPDSPAAIQRAGEIDESVEAFTGGIRLSLVRLRELATTVPTEVYLYAEVPVWRMIGMDDTLYVSSFSAEWEGHESPTYKLVNTTGGALFHGFRRTFDDLRNGAHRVI</sequence>
<dbReference type="SUPFAM" id="SSF47413">
    <property type="entry name" value="lambda repressor-like DNA-binding domains"/>
    <property type="match status" value="1"/>
</dbReference>
<dbReference type="RefSeq" id="WP_344086442.1">
    <property type="nucleotide sequence ID" value="NZ_BAAALS010000030.1"/>
</dbReference>
<name>A0ABN2L1H0_9ACTN</name>
<accession>A0ABN2L1H0</accession>
<evidence type="ECO:0008006" key="3">
    <source>
        <dbReference type="Google" id="ProtNLM"/>
    </source>
</evidence>
<evidence type="ECO:0000313" key="1">
    <source>
        <dbReference type="EMBL" id="GAA1771244.1"/>
    </source>
</evidence>
<dbReference type="EMBL" id="BAAALS010000030">
    <property type="protein sequence ID" value="GAA1771244.1"/>
    <property type="molecule type" value="Genomic_DNA"/>
</dbReference>
<dbReference type="Proteomes" id="UP001500655">
    <property type="component" value="Unassembled WGS sequence"/>
</dbReference>